<keyword evidence="2" id="KW-1185">Reference proteome</keyword>
<proteinExistence type="predicted"/>
<sequence length="302" mass="33954">MPDSASMDSEAADILNKNAQELKRLIRACDGRTVERVTAEWAWCMSRLVSNEQPCLALHQASPIDAVPAGIPLKPAFASSFFHSWHRYCKTWDVRLLVLCTARNNQNEVVWERRRVVHEDEMVFHSHEALIHAPMLQDIFGDSLADGRADLEGYRYVSTPGALWEIPVDMPRLLQLTSGRLACFVSDDTVTSLAILSSGHSLILRPGVKLTVYSIEPSIMQFRGFLDYRSIRLVNPSSPRIIQVVTCYMGMALEEGTWDPTDIEKVLAGFKHTEAEDELVSSLRQMARFALDDKVLARPARG</sequence>
<evidence type="ECO:0000313" key="2">
    <source>
        <dbReference type="Proteomes" id="UP000812966"/>
    </source>
</evidence>
<dbReference type="EMBL" id="JABELV010000142">
    <property type="protein sequence ID" value="KAG7529641.1"/>
    <property type="molecule type" value="Genomic_DNA"/>
</dbReference>
<gene>
    <name evidence="1" type="ORF">FFLO_05519</name>
</gene>
<organism evidence="1 2">
    <name type="scientific">Filobasidium floriforme</name>
    <dbReference type="NCBI Taxonomy" id="5210"/>
    <lineage>
        <taxon>Eukaryota</taxon>
        <taxon>Fungi</taxon>
        <taxon>Dikarya</taxon>
        <taxon>Basidiomycota</taxon>
        <taxon>Agaricomycotina</taxon>
        <taxon>Tremellomycetes</taxon>
        <taxon>Filobasidiales</taxon>
        <taxon>Filobasidiaceae</taxon>
        <taxon>Filobasidium</taxon>
    </lineage>
</organism>
<reference evidence="1" key="1">
    <citation type="submission" date="2020-04" db="EMBL/GenBank/DDBJ databases">
        <title>Analysis of mating type loci in Filobasidium floriforme.</title>
        <authorList>
            <person name="Nowrousian M."/>
        </authorList>
    </citation>
    <scope>NUCLEOTIDE SEQUENCE</scope>
    <source>
        <strain evidence="1">CBS 6242</strain>
    </source>
</reference>
<name>A0A8K0JI25_9TREE</name>
<accession>A0A8K0JI25</accession>
<dbReference type="AlphaFoldDB" id="A0A8K0JI25"/>
<comment type="caution">
    <text evidence="1">The sequence shown here is derived from an EMBL/GenBank/DDBJ whole genome shotgun (WGS) entry which is preliminary data.</text>
</comment>
<dbReference type="Proteomes" id="UP000812966">
    <property type="component" value="Unassembled WGS sequence"/>
</dbReference>
<protein>
    <submittedName>
        <fullName evidence="1">Uncharacterized protein</fullName>
    </submittedName>
</protein>
<evidence type="ECO:0000313" key="1">
    <source>
        <dbReference type="EMBL" id="KAG7529641.1"/>
    </source>
</evidence>